<keyword evidence="6 9" id="KW-0418">Kinase</keyword>
<dbReference type="PANTHER" id="PTHR23342">
    <property type="entry name" value="N-ACETYLGLUTAMATE SYNTHASE"/>
    <property type="match status" value="1"/>
</dbReference>
<comment type="function">
    <text evidence="9">Catalyzes the ATP-dependent phosphorylation of N-acetyl-L-glutamate.</text>
</comment>
<dbReference type="CDD" id="cd04250">
    <property type="entry name" value="AAK_NAGK-C"/>
    <property type="match status" value="1"/>
</dbReference>
<evidence type="ECO:0000256" key="6">
    <source>
        <dbReference type="ARBA" id="ARBA00022777"/>
    </source>
</evidence>
<protein>
    <recommendedName>
        <fullName evidence="9">Acetylglutamate kinase</fullName>
        <ecNumber evidence="9">2.7.2.8</ecNumber>
    </recommendedName>
    <alternativeName>
        <fullName evidence="9">N-acetyl-L-glutamate 5-phosphotransferase</fullName>
    </alternativeName>
    <alternativeName>
        <fullName evidence="9">NAG kinase</fullName>
        <shortName evidence="9">NAGK</shortName>
    </alternativeName>
</protein>
<dbReference type="InterPro" id="IPR037528">
    <property type="entry name" value="ArgB"/>
</dbReference>
<keyword evidence="2 9" id="KW-0055">Arginine biosynthesis</keyword>
<dbReference type="AlphaFoldDB" id="A0A926IC60"/>
<dbReference type="InterPro" id="IPR004662">
    <property type="entry name" value="AcgluKinase_fam"/>
</dbReference>
<comment type="caution">
    <text evidence="11">The sequence shown here is derived from an EMBL/GenBank/DDBJ whole genome shotgun (WGS) entry which is preliminary data.</text>
</comment>
<gene>
    <name evidence="9 11" type="primary">argB</name>
    <name evidence="11" type="ORF">H8718_02315</name>
</gene>
<comment type="similarity">
    <text evidence="9">Belongs to the acetylglutamate kinase family. ArgB subfamily.</text>
</comment>
<dbReference type="NCBIfam" id="TIGR00761">
    <property type="entry name" value="argB"/>
    <property type="match status" value="1"/>
</dbReference>
<dbReference type="PANTHER" id="PTHR23342:SF0">
    <property type="entry name" value="N-ACETYLGLUTAMATE SYNTHASE, MITOCHONDRIAL"/>
    <property type="match status" value="1"/>
</dbReference>
<evidence type="ECO:0000256" key="3">
    <source>
        <dbReference type="ARBA" id="ARBA00022605"/>
    </source>
</evidence>
<evidence type="ECO:0000256" key="8">
    <source>
        <dbReference type="ARBA" id="ARBA00048141"/>
    </source>
</evidence>
<dbReference type="PIRSF" id="PIRSF000728">
    <property type="entry name" value="NAGK"/>
    <property type="match status" value="1"/>
</dbReference>
<sequence length="294" mass="32015">MNYQIIEKAKVLSEALPYIQAFKDQVVVIKYGGSAMLDPKINETIIQDMVLLKSVGLRPVIVHGGGPEINQVLNKMAIESSFIDGLRVTTKETVEVVEMVLAGKVNKKIVSMIHEQGGSAVGLTGKDGQMIEAKKLEKEGIDLGFVGEITKVHTKLINTLIEGDFIPVIAPIGTDKEGHTYNINADYVAVAVAGVLNAQKLVFLTDVEGVLKDKEDPSSLISYLSKREAVEYLEDGTIKGGMIPKVTCCLEAIDKGVEMVHILDGRVQHALILEIYTHKGIGTMLYKGEEEKDV</sequence>
<keyword evidence="3 9" id="KW-0028">Amino-acid biosynthesis</keyword>
<comment type="pathway">
    <text evidence="1 9">Amino-acid biosynthesis; L-arginine biosynthesis; N(2)-acetyl-L-ornithine from L-glutamate: step 2/4.</text>
</comment>
<dbReference type="GO" id="GO:0003991">
    <property type="term" value="F:acetylglutamate kinase activity"/>
    <property type="evidence" value="ECO:0007669"/>
    <property type="project" value="UniProtKB-UniRule"/>
</dbReference>
<keyword evidence="5 9" id="KW-0547">Nucleotide-binding</keyword>
<dbReference type="RefSeq" id="WP_249331372.1">
    <property type="nucleotide sequence ID" value="NZ_JACRSY010000003.1"/>
</dbReference>
<dbReference type="Gene3D" id="3.40.1160.10">
    <property type="entry name" value="Acetylglutamate kinase-like"/>
    <property type="match status" value="1"/>
</dbReference>
<dbReference type="GO" id="GO:0005524">
    <property type="term" value="F:ATP binding"/>
    <property type="evidence" value="ECO:0007669"/>
    <property type="project" value="UniProtKB-UniRule"/>
</dbReference>
<keyword evidence="12" id="KW-1185">Reference proteome</keyword>
<keyword evidence="7 9" id="KW-0067">ATP-binding</keyword>
<dbReference type="PRINTS" id="PR00474">
    <property type="entry name" value="GLU5KINASE"/>
</dbReference>
<dbReference type="InterPro" id="IPR036393">
    <property type="entry name" value="AceGlu_kinase-like_sf"/>
</dbReference>
<evidence type="ECO:0000256" key="4">
    <source>
        <dbReference type="ARBA" id="ARBA00022679"/>
    </source>
</evidence>
<proteinExistence type="inferred from homology"/>
<comment type="subcellular location">
    <subcellularLocation>
        <location evidence="9">Cytoplasm</location>
    </subcellularLocation>
</comment>
<evidence type="ECO:0000259" key="10">
    <source>
        <dbReference type="Pfam" id="PF00696"/>
    </source>
</evidence>
<feature type="domain" description="Aspartate/glutamate/uridylate kinase" evidence="10">
    <location>
        <begin position="26"/>
        <end position="264"/>
    </location>
</feature>
<dbReference type="SUPFAM" id="SSF53633">
    <property type="entry name" value="Carbamate kinase-like"/>
    <property type="match status" value="1"/>
</dbReference>
<reference evidence="11" key="1">
    <citation type="submission" date="2020-08" db="EMBL/GenBank/DDBJ databases">
        <title>Genome public.</title>
        <authorList>
            <person name="Liu C."/>
            <person name="Sun Q."/>
        </authorList>
    </citation>
    <scope>NUCLEOTIDE SEQUENCE</scope>
    <source>
        <strain evidence="11">NSJ-12</strain>
    </source>
</reference>
<evidence type="ECO:0000256" key="9">
    <source>
        <dbReference type="HAMAP-Rule" id="MF_00082"/>
    </source>
</evidence>
<feature type="binding site" evidence="9">
    <location>
        <begin position="65"/>
        <end position="66"/>
    </location>
    <ligand>
        <name>substrate</name>
    </ligand>
</feature>
<dbReference type="FunFam" id="3.40.1160.10:FF:000004">
    <property type="entry name" value="Acetylglutamate kinase"/>
    <property type="match status" value="1"/>
</dbReference>
<dbReference type="Pfam" id="PF00696">
    <property type="entry name" value="AA_kinase"/>
    <property type="match status" value="1"/>
</dbReference>
<keyword evidence="4 9" id="KW-0808">Transferase</keyword>
<dbReference type="HAMAP" id="MF_00082">
    <property type="entry name" value="ArgB"/>
    <property type="match status" value="1"/>
</dbReference>
<dbReference type="EMBL" id="JACRSY010000003">
    <property type="protein sequence ID" value="MBC8578377.1"/>
    <property type="molecule type" value="Genomic_DNA"/>
</dbReference>
<feature type="site" description="Transition state stabilizer" evidence="9">
    <location>
        <position position="30"/>
    </location>
</feature>
<evidence type="ECO:0000313" key="11">
    <source>
        <dbReference type="EMBL" id="MBC8578377.1"/>
    </source>
</evidence>
<dbReference type="InterPro" id="IPR001057">
    <property type="entry name" value="Glu/AcGlu_kinase"/>
</dbReference>
<evidence type="ECO:0000256" key="1">
    <source>
        <dbReference type="ARBA" id="ARBA00004828"/>
    </source>
</evidence>
<feature type="site" description="Transition state stabilizer" evidence="9">
    <location>
        <position position="245"/>
    </location>
</feature>
<dbReference type="InterPro" id="IPR041727">
    <property type="entry name" value="NAGK-C"/>
</dbReference>
<evidence type="ECO:0000256" key="5">
    <source>
        <dbReference type="ARBA" id="ARBA00022741"/>
    </source>
</evidence>
<dbReference type="GO" id="GO:0042450">
    <property type="term" value="P:L-arginine biosynthetic process via ornithine"/>
    <property type="evidence" value="ECO:0007669"/>
    <property type="project" value="UniProtKB-UniRule"/>
</dbReference>
<evidence type="ECO:0000313" key="12">
    <source>
        <dbReference type="Proteomes" id="UP000655830"/>
    </source>
</evidence>
<feature type="binding site" evidence="9">
    <location>
        <position position="182"/>
    </location>
    <ligand>
        <name>substrate</name>
    </ligand>
</feature>
<name>A0A926IC60_9FIRM</name>
<comment type="catalytic activity">
    <reaction evidence="8 9">
        <text>N-acetyl-L-glutamate + ATP = N-acetyl-L-glutamyl 5-phosphate + ADP</text>
        <dbReference type="Rhea" id="RHEA:14629"/>
        <dbReference type="ChEBI" id="CHEBI:30616"/>
        <dbReference type="ChEBI" id="CHEBI:44337"/>
        <dbReference type="ChEBI" id="CHEBI:57936"/>
        <dbReference type="ChEBI" id="CHEBI:456216"/>
        <dbReference type="EC" id="2.7.2.8"/>
    </reaction>
</comment>
<dbReference type="InterPro" id="IPR001048">
    <property type="entry name" value="Asp/Glu/Uridylate_kinase"/>
</dbReference>
<dbReference type="Proteomes" id="UP000655830">
    <property type="component" value="Unassembled WGS sequence"/>
</dbReference>
<feature type="binding site" evidence="9">
    <location>
        <position position="87"/>
    </location>
    <ligand>
        <name>substrate</name>
    </ligand>
</feature>
<evidence type="ECO:0000256" key="2">
    <source>
        <dbReference type="ARBA" id="ARBA00022571"/>
    </source>
</evidence>
<organism evidence="11 12">
    <name type="scientific">Zhenhengia yiwuensis</name>
    <dbReference type="NCBI Taxonomy" id="2763666"/>
    <lineage>
        <taxon>Bacteria</taxon>
        <taxon>Bacillati</taxon>
        <taxon>Bacillota</taxon>
        <taxon>Clostridia</taxon>
        <taxon>Lachnospirales</taxon>
        <taxon>Lachnospiraceae</taxon>
        <taxon>Zhenhengia</taxon>
    </lineage>
</organism>
<accession>A0A926IC60</accession>
<dbReference type="GO" id="GO:0005737">
    <property type="term" value="C:cytoplasm"/>
    <property type="evidence" value="ECO:0007669"/>
    <property type="project" value="UniProtKB-SubCell"/>
</dbReference>
<keyword evidence="9" id="KW-0963">Cytoplasm</keyword>
<dbReference type="EC" id="2.7.2.8" evidence="9"/>
<evidence type="ECO:0000256" key="7">
    <source>
        <dbReference type="ARBA" id="ARBA00022840"/>
    </source>
</evidence>